<evidence type="ECO:0000256" key="2">
    <source>
        <dbReference type="SAM" id="SignalP"/>
    </source>
</evidence>
<feature type="transmembrane region" description="Helical" evidence="1">
    <location>
        <begin position="65"/>
        <end position="83"/>
    </location>
</feature>
<feature type="transmembrane region" description="Helical" evidence="1">
    <location>
        <begin position="144"/>
        <end position="165"/>
    </location>
</feature>
<name>A0A9N8WL92_FUNMO</name>
<evidence type="ECO:0000313" key="3">
    <source>
        <dbReference type="EMBL" id="CAG8493450.1"/>
    </source>
</evidence>
<comment type="caution">
    <text evidence="3">The sequence shown here is derived from an EMBL/GenBank/DDBJ whole genome shotgun (WGS) entry which is preliminary data.</text>
</comment>
<dbReference type="AlphaFoldDB" id="A0A9N8WL92"/>
<evidence type="ECO:0000313" key="4">
    <source>
        <dbReference type="Proteomes" id="UP000789375"/>
    </source>
</evidence>
<dbReference type="Proteomes" id="UP000789375">
    <property type="component" value="Unassembled WGS sequence"/>
</dbReference>
<keyword evidence="2" id="KW-0732">Signal</keyword>
<protein>
    <submittedName>
        <fullName evidence="3">1946_t:CDS:1</fullName>
    </submittedName>
</protein>
<feature type="signal peptide" evidence="2">
    <location>
        <begin position="1"/>
        <end position="25"/>
    </location>
</feature>
<keyword evidence="1" id="KW-1133">Transmembrane helix</keyword>
<feature type="chain" id="PRO_5040498500" evidence="2">
    <location>
        <begin position="26"/>
        <end position="195"/>
    </location>
</feature>
<feature type="transmembrane region" description="Helical" evidence="1">
    <location>
        <begin position="89"/>
        <end position="105"/>
    </location>
</feature>
<keyword evidence="1" id="KW-0472">Membrane</keyword>
<sequence>MKKNLLFHNVKFLGILSLLVQQTHAQEDDSFRVTDSFDTLITALLSMLIYLNLKKKNRLKGISNLVEVIIHTIFFVIAFRRFNNISNDVFFIIFPYIISNGYAIYKSIKNLHKISRNNEVTDISNINNRLATFNEDYDLKFITFIYYTYSGLILATLCASSSLWLKSYMTMVVFSRAIADKKSEIVNTSNQREVV</sequence>
<organism evidence="3 4">
    <name type="scientific">Funneliformis mosseae</name>
    <name type="common">Endomycorrhizal fungus</name>
    <name type="synonym">Glomus mosseae</name>
    <dbReference type="NCBI Taxonomy" id="27381"/>
    <lineage>
        <taxon>Eukaryota</taxon>
        <taxon>Fungi</taxon>
        <taxon>Fungi incertae sedis</taxon>
        <taxon>Mucoromycota</taxon>
        <taxon>Glomeromycotina</taxon>
        <taxon>Glomeromycetes</taxon>
        <taxon>Glomerales</taxon>
        <taxon>Glomeraceae</taxon>
        <taxon>Funneliformis</taxon>
    </lineage>
</organism>
<evidence type="ECO:0000256" key="1">
    <source>
        <dbReference type="SAM" id="Phobius"/>
    </source>
</evidence>
<reference evidence="3" key="1">
    <citation type="submission" date="2021-06" db="EMBL/GenBank/DDBJ databases">
        <authorList>
            <person name="Kallberg Y."/>
            <person name="Tangrot J."/>
            <person name="Rosling A."/>
        </authorList>
    </citation>
    <scope>NUCLEOTIDE SEQUENCE</scope>
    <source>
        <strain evidence="3">87-6 pot B 2015</strain>
    </source>
</reference>
<accession>A0A9N8WL92</accession>
<dbReference type="EMBL" id="CAJVPP010000561">
    <property type="protein sequence ID" value="CAG8493450.1"/>
    <property type="molecule type" value="Genomic_DNA"/>
</dbReference>
<keyword evidence="4" id="KW-1185">Reference proteome</keyword>
<proteinExistence type="predicted"/>
<keyword evidence="1" id="KW-0812">Transmembrane</keyword>
<gene>
    <name evidence="3" type="ORF">FMOSSE_LOCUS3656</name>
</gene>